<sequence length="362" mass="38963">MTMLAASTLPGVAALVALFFTWMQVSQNSKEVRVAEHGEVTNRYNTAIQNLASANPHIRLGGIYALDRIMQDSPRDEPAVVSVLSEYVRKSSPLLPKDSSASTHPLTADLVAALAVISDRPEGSDSGPLINLSETTLRGLDSSQLLTLNKNSRNFRKSFFRSTDMRGAVIGRVDFTGANIGRARLSNSEFYYTAFKGSNFSYAEINAAQCHGADFTGADFTKADLIGTNFDYNEYVTEEKGCNLSQAILHQANLTQANLSQVPLQKADLSGADLTDAIFTSANLRGAELSTIQSKEAGETVNDTVLKRTDFSHADLRGADLREVDFSHCNLEGADLRGAKLDGARLKGAKLDGARGVPAGHD</sequence>
<keyword evidence="2" id="KW-1185">Reference proteome</keyword>
<dbReference type="InterPro" id="IPR001646">
    <property type="entry name" value="5peptide_repeat"/>
</dbReference>
<dbReference type="PANTHER" id="PTHR14136:SF17">
    <property type="entry name" value="BTB_POZ DOMAIN-CONTAINING PROTEIN KCTD9"/>
    <property type="match status" value="1"/>
</dbReference>
<comment type="caution">
    <text evidence="1">The sequence shown here is derived from an EMBL/GenBank/DDBJ whole genome shotgun (WGS) entry which is preliminary data.</text>
</comment>
<gene>
    <name evidence="1" type="ORF">RM609_01545</name>
</gene>
<dbReference type="PANTHER" id="PTHR14136">
    <property type="entry name" value="BTB_POZ DOMAIN-CONTAINING PROTEIN KCTD9"/>
    <property type="match status" value="1"/>
</dbReference>
<evidence type="ECO:0000313" key="2">
    <source>
        <dbReference type="Proteomes" id="UP001180531"/>
    </source>
</evidence>
<dbReference type="EMBL" id="JAVRFI010000001">
    <property type="protein sequence ID" value="MDT0447790.1"/>
    <property type="molecule type" value="Genomic_DNA"/>
</dbReference>
<accession>A0ABU2SFR2</accession>
<reference evidence="1" key="1">
    <citation type="submission" date="2024-05" db="EMBL/GenBank/DDBJ databases">
        <title>30 novel species of actinomycetes from the DSMZ collection.</title>
        <authorList>
            <person name="Nouioui I."/>
        </authorList>
    </citation>
    <scope>NUCLEOTIDE SEQUENCE</scope>
    <source>
        <strain evidence="1">DSM 40473</strain>
    </source>
</reference>
<organism evidence="1 2">
    <name type="scientific">Streptomyces hesseae</name>
    <dbReference type="NCBI Taxonomy" id="3075519"/>
    <lineage>
        <taxon>Bacteria</taxon>
        <taxon>Bacillati</taxon>
        <taxon>Actinomycetota</taxon>
        <taxon>Actinomycetes</taxon>
        <taxon>Kitasatosporales</taxon>
        <taxon>Streptomycetaceae</taxon>
        <taxon>Streptomyces</taxon>
    </lineage>
</organism>
<proteinExistence type="predicted"/>
<dbReference type="Proteomes" id="UP001180531">
    <property type="component" value="Unassembled WGS sequence"/>
</dbReference>
<evidence type="ECO:0000313" key="1">
    <source>
        <dbReference type="EMBL" id="MDT0447790.1"/>
    </source>
</evidence>
<name>A0ABU2SFR2_9ACTN</name>
<dbReference type="Pfam" id="PF00805">
    <property type="entry name" value="Pentapeptide"/>
    <property type="match status" value="3"/>
</dbReference>
<dbReference type="SUPFAM" id="SSF141571">
    <property type="entry name" value="Pentapeptide repeat-like"/>
    <property type="match status" value="1"/>
</dbReference>
<dbReference type="Gene3D" id="2.160.20.80">
    <property type="entry name" value="E3 ubiquitin-protein ligase SopA"/>
    <property type="match status" value="3"/>
</dbReference>
<protein>
    <submittedName>
        <fullName evidence="1">Pentapeptide repeat-containing protein</fullName>
    </submittedName>
</protein>
<dbReference type="InterPro" id="IPR051082">
    <property type="entry name" value="Pentapeptide-BTB/POZ_domain"/>
</dbReference>